<feature type="binding site" evidence="4">
    <location>
        <position position="62"/>
    </location>
    <ligand>
        <name>substrate</name>
    </ligand>
</feature>
<dbReference type="GO" id="GO:0005524">
    <property type="term" value="F:ATP binding"/>
    <property type="evidence" value="ECO:0007669"/>
    <property type="project" value="UniProtKB-KW"/>
</dbReference>
<dbReference type="PANTHER" id="PTHR23407">
    <property type="entry name" value="ATPASE INHIBITOR/5-FORMYLTETRAHYDROFOLATE CYCLO-LIGASE"/>
    <property type="match status" value="1"/>
</dbReference>
<dbReference type="InterPro" id="IPR037171">
    <property type="entry name" value="NagB/RpiA_transferase-like"/>
</dbReference>
<feature type="binding site" evidence="4">
    <location>
        <begin position="138"/>
        <end position="146"/>
    </location>
    <ligand>
        <name>ATP</name>
        <dbReference type="ChEBI" id="CHEBI:30616"/>
    </ligand>
</feature>
<gene>
    <name evidence="6" type="ORF">CONE_0111</name>
</gene>
<evidence type="ECO:0000256" key="5">
    <source>
        <dbReference type="RuleBase" id="RU361279"/>
    </source>
</evidence>
<dbReference type="NCBIfam" id="TIGR02727">
    <property type="entry name" value="MTHFS_bact"/>
    <property type="match status" value="1"/>
</dbReference>
<dbReference type="AlphaFoldDB" id="M1LZY0"/>
<sequence>MTNKKIRSILKIKRLEMSAEERDIDSDSIQKQLFHWIKNITANSLKTENSLQIATFWPMKLEPNIIWLNNKLSELENVNLSLPVTKDSDRYLEFREWDPSVQLIKGKYGILEPYSKSVITKPNIIFVPTLGYSNVGDRIGYGSGYYDRTLAELINQNYKFITIGIAWDQGLITESYKAAQHDIRLNAIVTPSGWINKSYKEYIP</sequence>
<dbReference type="KEGG" id="kon:CONE_0111"/>
<dbReference type="GO" id="GO:0009396">
    <property type="term" value="P:folic acid-containing compound biosynthetic process"/>
    <property type="evidence" value="ECO:0007669"/>
    <property type="project" value="TreeGrafter"/>
</dbReference>
<evidence type="ECO:0000256" key="4">
    <source>
        <dbReference type="PIRSR" id="PIRSR006806-1"/>
    </source>
</evidence>
<keyword evidence="5" id="KW-0460">Magnesium</keyword>
<dbReference type="EMBL" id="CP003805">
    <property type="protein sequence ID" value="AGF48649.1"/>
    <property type="molecule type" value="Genomic_DNA"/>
</dbReference>
<dbReference type="InterPro" id="IPR024185">
    <property type="entry name" value="FTHF_cligase-like_sf"/>
</dbReference>
<keyword evidence="2 4" id="KW-0547">Nucleotide-binding</keyword>
<dbReference type="Pfam" id="PF01812">
    <property type="entry name" value="5-FTHF_cyc-lig"/>
    <property type="match status" value="1"/>
</dbReference>
<dbReference type="Gene3D" id="3.40.50.10420">
    <property type="entry name" value="NagB/RpiA/CoA transferase-like"/>
    <property type="match status" value="1"/>
</dbReference>
<dbReference type="OrthoDB" id="9801938at2"/>
<dbReference type="GO" id="GO:0046872">
    <property type="term" value="F:metal ion binding"/>
    <property type="evidence" value="ECO:0007669"/>
    <property type="project" value="UniProtKB-KW"/>
</dbReference>
<comment type="catalytic activity">
    <reaction evidence="5">
        <text>(6S)-5-formyl-5,6,7,8-tetrahydrofolate + ATP = (6R)-5,10-methenyltetrahydrofolate + ADP + phosphate</text>
        <dbReference type="Rhea" id="RHEA:10488"/>
        <dbReference type="ChEBI" id="CHEBI:30616"/>
        <dbReference type="ChEBI" id="CHEBI:43474"/>
        <dbReference type="ChEBI" id="CHEBI:57455"/>
        <dbReference type="ChEBI" id="CHEBI:57457"/>
        <dbReference type="ChEBI" id="CHEBI:456216"/>
        <dbReference type="EC" id="6.3.3.2"/>
    </reaction>
</comment>
<evidence type="ECO:0000313" key="7">
    <source>
        <dbReference type="Proteomes" id="UP000011541"/>
    </source>
</evidence>
<dbReference type="EC" id="6.3.3.2" evidence="5"/>
<evidence type="ECO:0000256" key="3">
    <source>
        <dbReference type="ARBA" id="ARBA00022840"/>
    </source>
</evidence>
<proteinExistence type="inferred from homology"/>
<comment type="similarity">
    <text evidence="1 5">Belongs to the 5-formyltetrahydrofolate cyclo-ligase family.</text>
</comment>
<keyword evidence="7" id="KW-1185">Reference proteome</keyword>
<evidence type="ECO:0000256" key="1">
    <source>
        <dbReference type="ARBA" id="ARBA00010638"/>
    </source>
</evidence>
<dbReference type="GO" id="GO:0035999">
    <property type="term" value="P:tetrahydrofolate interconversion"/>
    <property type="evidence" value="ECO:0007669"/>
    <property type="project" value="TreeGrafter"/>
</dbReference>
<accession>M1LZY0</accession>
<keyword evidence="5" id="KW-0479">Metal-binding</keyword>
<dbReference type="RefSeq" id="WP_015397333.1">
    <property type="nucleotide sequence ID" value="NC_020299.1"/>
</dbReference>
<dbReference type="Proteomes" id="UP000011541">
    <property type="component" value="Chromosome"/>
</dbReference>
<keyword evidence="3 4" id="KW-0067">ATP-binding</keyword>
<dbReference type="PANTHER" id="PTHR23407:SF1">
    <property type="entry name" value="5-FORMYLTETRAHYDROFOLATE CYCLO-LIGASE"/>
    <property type="match status" value="1"/>
</dbReference>
<dbReference type="PIRSF" id="PIRSF006806">
    <property type="entry name" value="FTHF_cligase"/>
    <property type="match status" value="1"/>
</dbReference>
<dbReference type="eggNOG" id="COG0212">
    <property type="taxonomic scope" value="Bacteria"/>
</dbReference>
<name>M1LZY0_9PROT</name>
<protein>
    <recommendedName>
        <fullName evidence="5">5-formyltetrahydrofolate cyclo-ligase</fullName>
        <ecNumber evidence="5">6.3.3.2</ecNumber>
    </recommendedName>
</protein>
<dbReference type="STRING" id="1208920.CONE_0111"/>
<comment type="cofactor">
    <cofactor evidence="5">
        <name>Mg(2+)</name>
        <dbReference type="ChEBI" id="CHEBI:18420"/>
    </cofactor>
</comment>
<dbReference type="PATRIC" id="fig|1208920.3.peg.649"/>
<reference evidence="6 7" key="1">
    <citation type="journal article" date="2013" name="Genome Biol. Evol.">
        <title>Genome evolution and phylogenomic analysis of candidatus kinetoplastibacterium, the betaproteobacterial endosymbionts of strigomonas and angomonas.</title>
        <authorList>
            <person name="Alves J.M."/>
            <person name="Serrano M.G."/>
            <person name="Maia da Silva F."/>
            <person name="Voegtly L.J."/>
            <person name="Matveyev A.V."/>
            <person name="Teixeira M.M."/>
            <person name="Camargo E.P."/>
            <person name="Buck G.A."/>
        </authorList>
    </citation>
    <scope>NUCLEOTIDE SEQUENCE [LARGE SCALE GENOMIC DNA]</scope>
    <source>
        <strain evidence="6 7">TCC290E</strain>
    </source>
</reference>
<dbReference type="GO" id="GO:0030272">
    <property type="term" value="F:5-formyltetrahydrofolate cyclo-ligase activity"/>
    <property type="evidence" value="ECO:0007669"/>
    <property type="project" value="UniProtKB-EC"/>
</dbReference>
<evidence type="ECO:0000256" key="2">
    <source>
        <dbReference type="ARBA" id="ARBA00022741"/>
    </source>
</evidence>
<dbReference type="InterPro" id="IPR002698">
    <property type="entry name" value="FTHF_cligase"/>
</dbReference>
<organism evidence="6 7">
    <name type="scientific">Candidatus Kinetoplastidibacterium stringomonadis TCC290E</name>
    <dbReference type="NCBI Taxonomy" id="1208920"/>
    <lineage>
        <taxon>Bacteria</taxon>
        <taxon>Pseudomonadati</taxon>
        <taxon>Pseudomonadota</taxon>
        <taxon>Betaproteobacteria</taxon>
        <taxon>Candidatus Kinetoplastidibacterium</taxon>
    </lineage>
</organism>
<dbReference type="SUPFAM" id="SSF100950">
    <property type="entry name" value="NagB/RpiA/CoA transferase-like"/>
    <property type="match status" value="1"/>
</dbReference>
<dbReference type="HOGENOM" id="CLU_066245_0_1_4"/>
<evidence type="ECO:0000313" key="6">
    <source>
        <dbReference type="EMBL" id="AGF48649.1"/>
    </source>
</evidence>